<evidence type="ECO:0000313" key="1">
    <source>
        <dbReference type="EMBL" id="RYU15572.1"/>
    </source>
</evidence>
<sequence>MNDMLLIALMLLLVVAAVRVAVPRREVHTPLPRLVNMSDDSFRITDGRGRVVAVVPPSPYQAGTDHTPVGEHVVVRKRVSGEAVPVEDIPVVPGVSYLVSAPVARAAGRPDFLTDADHFSA</sequence>
<dbReference type="Proteomes" id="UP000291189">
    <property type="component" value="Unassembled WGS sequence"/>
</dbReference>
<protein>
    <submittedName>
        <fullName evidence="1">Uncharacterized protein</fullName>
    </submittedName>
</protein>
<organism evidence="1 2">
    <name type="scientific">Nocardioides iriomotensis</name>
    <dbReference type="NCBI Taxonomy" id="715784"/>
    <lineage>
        <taxon>Bacteria</taxon>
        <taxon>Bacillati</taxon>
        <taxon>Actinomycetota</taxon>
        <taxon>Actinomycetes</taxon>
        <taxon>Propionibacteriales</taxon>
        <taxon>Nocardioidaceae</taxon>
        <taxon>Nocardioides</taxon>
    </lineage>
</organism>
<comment type="caution">
    <text evidence="1">The sequence shown here is derived from an EMBL/GenBank/DDBJ whole genome shotgun (WGS) entry which is preliminary data.</text>
</comment>
<keyword evidence="2" id="KW-1185">Reference proteome</keyword>
<name>A0A4Q5JA11_9ACTN</name>
<dbReference type="EMBL" id="SDPU01000001">
    <property type="protein sequence ID" value="RYU15572.1"/>
    <property type="molecule type" value="Genomic_DNA"/>
</dbReference>
<evidence type="ECO:0000313" key="2">
    <source>
        <dbReference type="Proteomes" id="UP000291189"/>
    </source>
</evidence>
<dbReference type="AlphaFoldDB" id="A0A4Q5JA11"/>
<dbReference type="RefSeq" id="WP_129984855.1">
    <property type="nucleotide sequence ID" value="NZ_SDPU01000001.1"/>
</dbReference>
<accession>A0A4Q5JA11</accession>
<gene>
    <name evidence="1" type="ORF">ETU37_00165</name>
</gene>
<reference evidence="1 2" key="1">
    <citation type="submission" date="2019-01" db="EMBL/GenBank/DDBJ databases">
        <title>Nocardioides guangzhouensis sp. nov., an actinobacterium isolated from soil.</title>
        <authorList>
            <person name="Fu Y."/>
            <person name="Cai Y."/>
            <person name="Lin Z."/>
            <person name="Chen P."/>
        </authorList>
    </citation>
    <scope>NUCLEOTIDE SEQUENCE [LARGE SCALE GENOMIC DNA]</scope>
    <source>
        <strain evidence="1 2">NBRC 105384</strain>
    </source>
</reference>
<proteinExistence type="predicted"/>